<dbReference type="EMBL" id="JBGNYA010000001">
    <property type="protein sequence ID" value="MFA1610205.1"/>
    <property type="molecule type" value="Genomic_DNA"/>
</dbReference>
<evidence type="ECO:0000313" key="7">
    <source>
        <dbReference type="Proteomes" id="UP001570511"/>
    </source>
</evidence>
<reference evidence="6 7" key="1">
    <citation type="submission" date="2024-08" db="EMBL/GenBank/DDBJ databases">
        <title>Halobellus sp. MBLA0158 whole genome sequence.</title>
        <authorList>
            <person name="Hwang C.Y."/>
            <person name="Cho E.-S."/>
            <person name="Seo M.-J."/>
        </authorList>
    </citation>
    <scope>NUCLEOTIDE SEQUENCE [LARGE SCALE GENOMIC DNA]</scope>
    <source>
        <strain evidence="6 7">MBLA0158</strain>
    </source>
</reference>
<dbReference type="InterPro" id="IPR036286">
    <property type="entry name" value="LexA/Signal_pep-like_sf"/>
</dbReference>
<evidence type="ECO:0000256" key="1">
    <source>
        <dbReference type="ARBA" id="ARBA00004370"/>
    </source>
</evidence>
<keyword evidence="7" id="KW-1185">Reference proteome</keyword>
<keyword evidence="4 5" id="KW-0472">Membrane</keyword>
<dbReference type="RefSeq" id="WP_372387576.1">
    <property type="nucleotide sequence ID" value="NZ_JBGNYA010000001.1"/>
</dbReference>
<dbReference type="AlphaFoldDB" id="A0ABD5MD98"/>
<feature type="transmembrane region" description="Helical" evidence="5">
    <location>
        <begin position="167"/>
        <end position="187"/>
    </location>
</feature>
<sequence length="385" mass="40827">MTPRRAAEYALVGVLLLVIGSLVLGQAIGQPVLFSYVETGSMEPMLRPNDGFVAIPMAVAGPVRTGDVIVFDAVNLNGGDLVTHRVVGETDGGYITKGDANPVTDQDSAEPPVQDAQIVAKALQVGGRIVVVPQLGVVVVTINDGLSGVQRSLATLFGTRALLGSQGLAYILFGFGIVTYVLTDLLGRKSGPTRTRRTSRSGIDDGRAMGRIYVLALTVCLLILVTGSMTVPAGPQSFDIVSSSQDAPGIRVVASGTSETVRYLVPSNGLLPVVVFLEPATEGIAAQPSMVYVPSNSVRESIVTVTAPPSTGYYQRTLVEHRYLAVLPTSTIEALYRIHPWLPIVAIDALLGAGVASLGLSTLYGARRVRSRDLPLRERLYRFFK</sequence>
<dbReference type="CDD" id="cd06530">
    <property type="entry name" value="S26_SPase_I"/>
    <property type="match status" value="1"/>
</dbReference>
<evidence type="ECO:0000313" key="6">
    <source>
        <dbReference type="EMBL" id="MFA1610205.1"/>
    </source>
</evidence>
<dbReference type="SUPFAM" id="SSF51306">
    <property type="entry name" value="LexA/Signal peptidase"/>
    <property type="match status" value="1"/>
</dbReference>
<name>A0ABD5MD98_9EURY</name>
<comment type="caution">
    <text evidence="6">The sequence shown here is derived from an EMBL/GenBank/DDBJ whole genome shotgun (WGS) entry which is preliminary data.</text>
</comment>
<dbReference type="Proteomes" id="UP001570511">
    <property type="component" value="Unassembled WGS sequence"/>
</dbReference>
<dbReference type="InterPro" id="IPR001733">
    <property type="entry name" value="Peptidase_S26B"/>
</dbReference>
<feature type="transmembrane region" description="Helical" evidence="5">
    <location>
        <begin position="208"/>
        <end position="229"/>
    </location>
</feature>
<feature type="transmembrane region" description="Helical" evidence="5">
    <location>
        <begin position="341"/>
        <end position="364"/>
    </location>
</feature>
<proteinExistence type="predicted"/>
<gene>
    <name evidence="6" type="ORF">OS889_04205</name>
</gene>
<organism evidence="6 7">
    <name type="scientific">Halobellus rubicundus</name>
    <dbReference type="NCBI Taxonomy" id="2996466"/>
    <lineage>
        <taxon>Archaea</taxon>
        <taxon>Methanobacteriati</taxon>
        <taxon>Methanobacteriota</taxon>
        <taxon>Stenosarchaea group</taxon>
        <taxon>Halobacteria</taxon>
        <taxon>Halobacteriales</taxon>
        <taxon>Haloferacaceae</taxon>
        <taxon>Halobellus</taxon>
    </lineage>
</organism>
<keyword evidence="3 5" id="KW-1133">Transmembrane helix</keyword>
<dbReference type="GO" id="GO:0016020">
    <property type="term" value="C:membrane"/>
    <property type="evidence" value="ECO:0007669"/>
    <property type="project" value="UniProtKB-SubCell"/>
</dbReference>
<dbReference type="GO" id="GO:0009003">
    <property type="term" value="F:signal peptidase activity"/>
    <property type="evidence" value="ECO:0007669"/>
    <property type="project" value="UniProtKB-EC"/>
</dbReference>
<dbReference type="EC" id="3.4.21.89" evidence="6"/>
<protein>
    <submittedName>
        <fullName evidence="6">Signal peptidase I</fullName>
        <ecNumber evidence="6">3.4.21.89</ecNumber>
    </submittedName>
</protein>
<evidence type="ECO:0000256" key="3">
    <source>
        <dbReference type="ARBA" id="ARBA00022989"/>
    </source>
</evidence>
<accession>A0ABD5MD98</accession>
<evidence type="ECO:0000256" key="2">
    <source>
        <dbReference type="ARBA" id="ARBA00022692"/>
    </source>
</evidence>
<keyword evidence="6" id="KW-0378">Hydrolase</keyword>
<dbReference type="NCBIfam" id="TIGR02228">
    <property type="entry name" value="sigpep_I_arch"/>
    <property type="match status" value="1"/>
</dbReference>
<dbReference type="InterPro" id="IPR019533">
    <property type="entry name" value="Peptidase_S26"/>
</dbReference>
<evidence type="ECO:0000256" key="5">
    <source>
        <dbReference type="SAM" id="Phobius"/>
    </source>
</evidence>
<keyword evidence="2 5" id="KW-0812">Transmembrane</keyword>
<comment type="subcellular location">
    <subcellularLocation>
        <location evidence="1">Membrane</location>
    </subcellularLocation>
</comment>
<evidence type="ECO:0000256" key="4">
    <source>
        <dbReference type="ARBA" id="ARBA00023136"/>
    </source>
</evidence>